<sequence>MVVIVPVDADIDKAEDITNKFGQQTVQSRPAGGVRNF</sequence>
<dbReference type="HOGENOM" id="CLU_3343158_0_0_10"/>
<organism evidence="1 2">
    <name type="scientific">Elizabethkingia anophelis NUHP1</name>
    <dbReference type="NCBI Taxonomy" id="1338011"/>
    <lineage>
        <taxon>Bacteria</taxon>
        <taxon>Pseudomonadati</taxon>
        <taxon>Bacteroidota</taxon>
        <taxon>Flavobacteriia</taxon>
        <taxon>Flavobacteriales</taxon>
        <taxon>Weeksellaceae</taxon>
        <taxon>Elizabethkingia</taxon>
    </lineage>
</organism>
<proteinExistence type="predicted"/>
<gene>
    <name evidence="1" type="ORF">BD94_1935</name>
</gene>
<name>A0A077EJM8_9FLAO</name>
<dbReference type="AlphaFoldDB" id="A0A077EJM8"/>
<reference evidence="1" key="2">
    <citation type="journal article" date="2015" name="Genome Biol. Evol.">
        <title>Complete Genome Sequence and Transcriptomic Analysis of the Novel Pathogen Elizabethkingia anophelis in Response to Oxidative Stress.</title>
        <authorList>
            <person name="Li Y."/>
            <person name="Liu Y."/>
            <person name="Chew S.C."/>
            <person name="Tay M."/>
            <person name="Salido M.M."/>
            <person name="Teo J."/>
            <person name="Lauro F.M."/>
            <person name="Givskov M."/>
            <person name="Yang L."/>
        </authorList>
    </citation>
    <scope>NUCLEOTIDE SEQUENCE</scope>
    <source>
        <strain evidence="1">NUHP1</strain>
    </source>
</reference>
<dbReference type="KEGG" id="eao:BD94_1935"/>
<evidence type="ECO:0000313" key="1">
    <source>
        <dbReference type="EMBL" id="AIL45710.1"/>
    </source>
</evidence>
<protein>
    <submittedName>
        <fullName evidence="1">Uncharacterized protein</fullName>
    </submittedName>
</protein>
<dbReference type="Proteomes" id="UP000028933">
    <property type="component" value="Chromosome"/>
</dbReference>
<dbReference type="EMBL" id="CP007547">
    <property type="protein sequence ID" value="AIL45710.1"/>
    <property type="molecule type" value="Genomic_DNA"/>
</dbReference>
<accession>A0A077EJM8</accession>
<evidence type="ECO:0000313" key="2">
    <source>
        <dbReference type="Proteomes" id="UP000028933"/>
    </source>
</evidence>
<reference evidence="1" key="1">
    <citation type="journal article" date="2013" name="Lancet">
        <title>First case of E anophelis outbreak in an intensive-care unit.</title>
        <authorList>
            <person name="Teo J."/>
            <person name="Tan S.Y."/>
            <person name="Tay M."/>
            <person name="Ding Y."/>
            <person name="Kjelleberg S."/>
            <person name="Givskov M."/>
            <person name="Lin R.T."/>
            <person name="Yang L."/>
        </authorList>
    </citation>
    <scope>NUCLEOTIDE SEQUENCE [LARGE SCALE GENOMIC DNA]</scope>
    <source>
        <strain evidence="1">NUHP1</strain>
    </source>
</reference>